<protein>
    <recommendedName>
        <fullName evidence="4">Phosphoadenosine phosphosulfate reductase</fullName>
    </recommendedName>
</protein>
<organism evidence="2 3">
    <name type="scientific">Rhodovulum marinum</name>
    <dbReference type="NCBI Taxonomy" id="320662"/>
    <lineage>
        <taxon>Bacteria</taxon>
        <taxon>Pseudomonadati</taxon>
        <taxon>Pseudomonadota</taxon>
        <taxon>Alphaproteobacteria</taxon>
        <taxon>Rhodobacterales</taxon>
        <taxon>Paracoccaceae</taxon>
        <taxon>Rhodovulum</taxon>
    </lineage>
</organism>
<sequence>MKDRVESGIEAFGWHHDLLGGGAGIVEQLGRDHAAIRAEEDAVLLVTFERAGDILADGPGGRPLAAALAEDAGWSRLSVVARGETWFRDPAVYAFFDRLIDQGYFDRFDRVVFYGDGMCGHAAAAYSVAAPGATVIALAPQATLNPAQAGWDPRFAAARRLDFTSRFGFAPDMIEAAGLAMIVYDPRRPLDAMHAALFRGPNVVHARAPFCGSGLEEHLLAMGVLPELIDAAGEGHLTAQVFHRLFRARRTYAPYVSALLDRVARAGRIAPGKRAARSMTGTPIGQHTSVPAPKKPLGRFLLEDMHRVPAGVTA</sequence>
<evidence type="ECO:0000313" key="3">
    <source>
        <dbReference type="Proteomes" id="UP000294835"/>
    </source>
</evidence>
<name>A0A4R2Q5J2_9RHOB</name>
<feature type="region of interest" description="Disordered" evidence="1">
    <location>
        <begin position="271"/>
        <end position="290"/>
    </location>
</feature>
<proteinExistence type="predicted"/>
<gene>
    <name evidence="2" type="ORF">EV662_102271</name>
</gene>
<dbReference type="AlphaFoldDB" id="A0A4R2Q5J2"/>
<accession>A0A4R2Q5J2</accession>
<dbReference type="EMBL" id="SLXP01000002">
    <property type="protein sequence ID" value="TCP43078.1"/>
    <property type="molecule type" value="Genomic_DNA"/>
</dbReference>
<comment type="caution">
    <text evidence="2">The sequence shown here is derived from an EMBL/GenBank/DDBJ whole genome shotgun (WGS) entry which is preliminary data.</text>
</comment>
<evidence type="ECO:0008006" key="4">
    <source>
        <dbReference type="Google" id="ProtNLM"/>
    </source>
</evidence>
<evidence type="ECO:0000313" key="2">
    <source>
        <dbReference type="EMBL" id="TCP43078.1"/>
    </source>
</evidence>
<feature type="compositionally biased region" description="Polar residues" evidence="1">
    <location>
        <begin position="279"/>
        <end position="289"/>
    </location>
</feature>
<dbReference type="RefSeq" id="WP_132460930.1">
    <property type="nucleotide sequence ID" value="NZ_SLXP01000002.1"/>
</dbReference>
<keyword evidence="3" id="KW-1185">Reference proteome</keyword>
<dbReference type="Proteomes" id="UP000294835">
    <property type="component" value="Unassembled WGS sequence"/>
</dbReference>
<evidence type="ECO:0000256" key="1">
    <source>
        <dbReference type="SAM" id="MobiDB-lite"/>
    </source>
</evidence>
<dbReference type="OrthoDB" id="7840273at2"/>
<reference evidence="2 3" key="1">
    <citation type="submission" date="2019-03" db="EMBL/GenBank/DDBJ databases">
        <title>Genomic Encyclopedia of Type Strains, Phase IV (KMG-IV): sequencing the most valuable type-strain genomes for metagenomic binning, comparative biology and taxonomic classification.</title>
        <authorList>
            <person name="Goeker M."/>
        </authorList>
    </citation>
    <scope>NUCLEOTIDE SEQUENCE [LARGE SCALE GENOMIC DNA]</scope>
    <source>
        <strain evidence="2 3">DSM 18063</strain>
    </source>
</reference>